<accession>A0A914I026</accession>
<organism evidence="1 2">
    <name type="scientific">Globodera rostochiensis</name>
    <name type="common">Golden nematode worm</name>
    <name type="synonym">Heterodera rostochiensis</name>
    <dbReference type="NCBI Taxonomy" id="31243"/>
    <lineage>
        <taxon>Eukaryota</taxon>
        <taxon>Metazoa</taxon>
        <taxon>Ecdysozoa</taxon>
        <taxon>Nematoda</taxon>
        <taxon>Chromadorea</taxon>
        <taxon>Rhabditida</taxon>
        <taxon>Tylenchina</taxon>
        <taxon>Tylenchomorpha</taxon>
        <taxon>Tylenchoidea</taxon>
        <taxon>Heteroderidae</taxon>
        <taxon>Heteroderinae</taxon>
        <taxon>Globodera</taxon>
    </lineage>
</organism>
<keyword evidence="1" id="KW-1185">Reference proteome</keyword>
<evidence type="ECO:0000313" key="1">
    <source>
        <dbReference type="Proteomes" id="UP000887572"/>
    </source>
</evidence>
<sequence>MSNDIAEGLSSAAACASDKEVDPYWWNQSTSSKNLMDSADDGLWDGLFQEANSSHFGAMGKQIVFKN</sequence>
<protein>
    <submittedName>
        <fullName evidence="2">Uncharacterized protein</fullName>
    </submittedName>
</protein>
<dbReference type="AlphaFoldDB" id="A0A914I026"/>
<proteinExistence type="predicted"/>
<reference evidence="2" key="1">
    <citation type="submission" date="2022-11" db="UniProtKB">
        <authorList>
            <consortium name="WormBaseParasite"/>
        </authorList>
    </citation>
    <scope>IDENTIFICATION</scope>
</reference>
<dbReference type="Proteomes" id="UP000887572">
    <property type="component" value="Unplaced"/>
</dbReference>
<name>A0A914I026_GLORO</name>
<dbReference type="WBParaSite" id="Gr19_v10_g5653.t1">
    <property type="protein sequence ID" value="Gr19_v10_g5653.t1"/>
    <property type="gene ID" value="Gr19_v10_g5653"/>
</dbReference>
<evidence type="ECO:0000313" key="2">
    <source>
        <dbReference type="WBParaSite" id="Gr19_v10_g5653.t1"/>
    </source>
</evidence>